<organism evidence="1 2">
    <name type="scientific">Phlebotomus papatasi</name>
    <name type="common">Sandfly</name>
    <dbReference type="NCBI Taxonomy" id="29031"/>
    <lineage>
        <taxon>Eukaryota</taxon>
        <taxon>Metazoa</taxon>
        <taxon>Ecdysozoa</taxon>
        <taxon>Arthropoda</taxon>
        <taxon>Hexapoda</taxon>
        <taxon>Insecta</taxon>
        <taxon>Pterygota</taxon>
        <taxon>Neoptera</taxon>
        <taxon>Endopterygota</taxon>
        <taxon>Diptera</taxon>
        <taxon>Nematocera</taxon>
        <taxon>Psychodoidea</taxon>
        <taxon>Psychodidae</taxon>
        <taxon>Phlebotomus</taxon>
        <taxon>Phlebotomus</taxon>
    </lineage>
</organism>
<accession>A0A1B0DJU1</accession>
<dbReference type="Proteomes" id="UP000092462">
    <property type="component" value="Unassembled WGS sequence"/>
</dbReference>
<dbReference type="Pfam" id="PF12937">
    <property type="entry name" value="F-box-like"/>
    <property type="match status" value="1"/>
</dbReference>
<dbReference type="GO" id="GO:0080008">
    <property type="term" value="C:Cul4-RING E3 ubiquitin ligase complex"/>
    <property type="evidence" value="ECO:0007669"/>
    <property type="project" value="InterPro"/>
</dbReference>
<dbReference type="InterPro" id="IPR036047">
    <property type="entry name" value="F-box-like_dom_sf"/>
</dbReference>
<reference evidence="1" key="1">
    <citation type="submission" date="2022-08" db="UniProtKB">
        <authorList>
            <consortium name="EnsemblMetazoa"/>
        </authorList>
    </citation>
    <scope>IDENTIFICATION</scope>
    <source>
        <strain evidence="1">Israel</strain>
    </source>
</reference>
<dbReference type="VEuPathDB" id="VectorBase:PPAI008515"/>
<protein>
    <submittedName>
        <fullName evidence="1">Uncharacterized protein</fullName>
    </submittedName>
</protein>
<dbReference type="SMART" id="SM00320">
    <property type="entry name" value="WD40"/>
    <property type="match status" value="1"/>
</dbReference>
<dbReference type="Gene3D" id="2.130.10.10">
    <property type="entry name" value="YVTN repeat-like/Quinoprotein amine dehydrogenase"/>
    <property type="match status" value="1"/>
</dbReference>
<dbReference type="SMART" id="SM00256">
    <property type="entry name" value="FBOX"/>
    <property type="match status" value="1"/>
</dbReference>
<dbReference type="PANTHER" id="PTHR20995">
    <property type="entry name" value="F-BOX/WD REPEAT-CONTAINING PROTEIN 5"/>
    <property type="match status" value="1"/>
</dbReference>
<dbReference type="AlphaFoldDB" id="A0A1B0DJU1"/>
<name>A0A1B0DJU1_PHLPP</name>
<dbReference type="EnsemblMetazoa" id="PPAI008515-RA">
    <property type="protein sequence ID" value="PPAI008515-PA"/>
    <property type="gene ID" value="PPAI008515"/>
</dbReference>
<dbReference type="Pfam" id="PF00400">
    <property type="entry name" value="WD40"/>
    <property type="match status" value="1"/>
</dbReference>
<dbReference type="PROSITE" id="PS50181">
    <property type="entry name" value="FBOX"/>
    <property type="match status" value="1"/>
</dbReference>
<dbReference type="InterPro" id="IPR001680">
    <property type="entry name" value="WD40_rpt"/>
</dbReference>
<dbReference type="InterPro" id="IPR001810">
    <property type="entry name" value="F-box_dom"/>
</dbReference>
<dbReference type="InterPro" id="IPR015943">
    <property type="entry name" value="WD40/YVTN_repeat-like_dom_sf"/>
</dbReference>
<dbReference type="SUPFAM" id="SSF81383">
    <property type="entry name" value="F-box domain"/>
    <property type="match status" value="1"/>
</dbReference>
<dbReference type="EMBL" id="AJVK01001080">
    <property type="status" value="NOT_ANNOTATED_CDS"/>
    <property type="molecule type" value="Genomic_DNA"/>
</dbReference>
<dbReference type="InterPro" id="IPR042508">
    <property type="entry name" value="FBXW5"/>
</dbReference>
<evidence type="ECO:0000313" key="2">
    <source>
        <dbReference type="Proteomes" id="UP000092462"/>
    </source>
</evidence>
<dbReference type="GO" id="GO:0016567">
    <property type="term" value="P:protein ubiquitination"/>
    <property type="evidence" value="ECO:0007669"/>
    <property type="project" value="InterPro"/>
</dbReference>
<sequence>MENDEQDEIYSNWHLIPEPILLKIFFYLTPREILNSGETCRRWCDISRDDYLWRKVFKRDFKVDKNIGLKPGAESWSSEFRRLTNNIPMVLTDVLTEHSHQVLHVSFSHNGKYFATCSKDGFVIVS</sequence>
<proteinExistence type="predicted"/>
<evidence type="ECO:0000313" key="1">
    <source>
        <dbReference type="EnsemblMetazoa" id="PPAI008515-PA"/>
    </source>
</evidence>
<dbReference type="GO" id="GO:0019005">
    <property type="term" value="C:SCF ubiquitin ligase complex"/>
    <property type="evidence" value="ECO:0007669"/>
    <property type="project" value="InterPro"/>
</dbReference>
<dbReference type="Gene3D" id="1.20.1280.50">
    <property type="match status" value="1"/>
</dbReference>
<dbReference type="VEuPathDB" id="VectorBase:PPAPM1_004573"/>
<keyword evidence="2" id="KW-1185">Reference proteome</keyword>
<dbReference type="PROSITE" id="PS50082">
    <property type="entry name" value="WD_REPEATS_2"/>
    <property type="match status" value="1"/>
</dbReference>
<dbReference type="PROSITE" id="PS50294">
    <property type="entry name" value="WD_REPEATS_REGION"/>
    <property type="match status" value="1"/>
</dbReference>
<dbReference type="PANTHER" id="PTHR20995:SF17">
    <property type="entry name" value="F-BOX_WD REPEAT-CONTAINING PROTEIN 5"/>
    <property type="match status" value="1"/>
</dbReference>